<evidence type="ECO:0000256" key="6">
    <source>
        <dbReference type="RuleBase" id="RU365062"/>
    </source>
</evidence>
<evidence type="ECO:0000256" key="2">
    <source>
        <dbReference type="ARBA" id="ARBA00022679"/>
    </source>
</evidence>
<name>A0A9N9H9V1_9GLOM</name>
<evidence type="ECO:0000313" key="8">
    <source>
        <dbReference type="Proteomes" id="UP000789342"/>
    </source>
</evidence>
<keyword evidence="2" id="KW-0808">Transferase</keyword>
<comment type="similarity">
    <text evidence="6">Belongs to the taffazin family.</text>
</comment>
<accession>A0A9N9H9V1</accession>
<organism evidence="7 8">
    <name type="scientific">Acaulospora morrowiae</name>
    <dbReference type="NCBI Taxonomy" id="94023"/>
    <lineage>
        <taxon>Eukaryota</taxon>
        <taxon>Fungi</taxon>
        <taxon>Fungi incertae sedis</taxon>
        <taxon>Mucoromycota</taxon>
        <taxon>Glomeromycotina</taxon>
        <taxon>Glomeromycetes</taxon>
        <taxon>Diversisporales</taxon>
        <taxon>Acaulosporaceae</taxon>
        <taxon>Acaulospora</taxon>
    </lineage>
</organism>
<keyword evidence="5" id="KW-0012">Acyltransferase</keyword>
<evidence type="ECO:0000256" key="3">
    <source>
        <dbReference type="ARBA" id="ARBA00023098"/>
    </source>
</evidence>
<dbReference type="Proteomes" id="UP000789342">
    <property type="component" value="Unassembled WGS sequence"/>
</dbReference>
<sequence>MLPRMKEQVQSTKVLENYPTTLKPVEVPAPYHVENGKMVLKPATSKLWGIASWCCLVSVSLFCKIFLKLCTSSTTVYNEESFLELLMDPKRTRPILTVSNHTSTIDDPLIWGSLPLR</sequence>
<comment type="caution">
    <text evidence="7">The sequence shown here is derived from an EMBL/GenBank/DDBJ whole genome shotgun (WGS) entry which is preliminary data.</text>
</comment>
<dbReference type="AlphaFoldDB" id="A0A9N9H9V1"/>
<dbReference type="InterPro" id="IPR000872">
    <property type="entry name" value="Tafazzin"/>
</dbReference>
<keyword evidence="3" id="KW-0443">Lipid metabolism</keyword>
<feature type="non-terminal residue" evidence="7">
    <location>
        <position position="1"/>
    </location>
</feature>
<gene>
    <name evidence="7" type="ORF">AMORRO_LOCUS10699</name>
</gene>
<dbReference type="PANTHER" id="PTHR12497:SF0">
    <property type="entry name" value="TAFAZZIN"/>
    <property type="match status" value="1"/>
</dbReference>
<keyword evidence="8" id="KW-1185">Reference proteome</keyword>
<dbReference type="PANTHER" id="PTHR12497">
    <property type="entry name" value="TAZ PROTEIN TAFAZZIN"/>
    <property type="match status" value="1"/>
</dbReference>
<dbReference type="GO" id="GO:0031966">
    <property type="term" value="C:mitochondrial membrane"/>
    <property type="evidence" value="ECO:0007669"/>
    <property type="project" value="TreeGrafter"/>
</dbReference>
<dbReference type="EMBL" id="CAJVPV010012148">
    <property type="protein sequence ID" value="CAG8667877.1"/>
    <property type="molecule type" value="Genomic_DNA"/>
</dbReference>
<evidence type="ECO:0000313" key="7">
    <source>
        <dbReference type="EMBL" id="CAG8667877.1"/>
    </source>
</evidence>
<evidence type="ECO:0000256" key="4">
    <source>
        <dbReference type="ARBA" id="ARBA00023136"/>
    </source>
</evidence>
<dbReference type="GO" id="GO:0047184">
    <property type="term" value="F:1-acylglycerophosphocholine O-acyltransferase activity"/>
    <property type="evidence" value="ECO:0007669"/>
    <property type="project" value="TreeGrafter"/>
</dbReference>
<comment type="subcellular location">
    <subcellularLocation>
        <location evidence="1">Membrane</location>
        <topology evidence="1">Peripheral membrane protein</topology>
    </subcellularLocation>
</comment>
<protein>
    <recommendedName>
        <fullName evidence="6">Tafazzin family protein</fullName>
    </recommendedName>
</protein>
<dbReference type="GO" id="GO:0035965">
    <property type="term" value="P:cardiolipin acyl-chain remodeling"/>
    <property type="evidence" value="ECO:0007669"/>
    <property type="project" value="TreeGrafter"/>
</dbReference>
<proteinExistence type="inferred from homology"/>
<evidence type="ECO:0000256" key="1">
    <source>
        <dbReference type="ARBA" id="ARBA00004170"/>
    </source>
</evidence>
<keyword evidence="4" id="KW-0472">Membrane</keyword>
<evidence type="ECO:0000256" key="5">
    <source>
        <dbReference type="ARBA" id="ARBA00023315"/>
    </source>
</evidence>
<dbReference type="GO" id="GO:0007007">
    <property type="term" value="P:inner mitochondrial membrane organization"/>
    <property type="evidence" value="ECO:0007669"/>
    <property type="project" value="TreeGrafter"/>
</dbReference>
<dbReference type="OrthoDB" id="193467at2759"/>
<reference evidence="7" key="1">
    <citation type="submission" date="2021-06" db="EMBL/GenBank/DDBJ databases">
        <authorList>
            <person name="Kallberg Y."/>
            <person name="Tangrot J."/>
            <person name="Rosling A."/>
        </authorList>
    </citation>
    <scope>NUCLEOTIDE SEQUENCE</scope>
    <source>
        <strain evidence="7">CL551</strain>
    </source>
</reference>